<dbReference type="InterPro" id="IPR003785">
    <property type="entry name" value="Creatininase/forma_Hydrolase"/>
</dbReference>
<sequence length="238" mass="25890">MKVADMNWRDVESAAGRDPRCILPIGSTEQHAQLSLCVDMILAEKVSVDAAEPLNIPVFPVMPYGLAPYFNAYPGTICLRVETLMAVMRDVVASVRRAGFRRILIVNGHGGNNPVGALAQELMGEYGDTSIKFHNWWNAPATWAKAQSIDTTGSHANWMENFPWTRLAHAPAPEGEKAPVDMAAMKACPPAQVRDLLGDGSFGGPWQRPDADMLAIWETGVAETRAALEGPWAEVGHD</sequence>
<protein>
    <submittedName>
        <fullName evidence="6">Creatinine amidohydrolase</fullName>
        <ecNumber evidence="6">3.5.2.10</ecNumber>
    </submittedName>
</protein>
<accession>A0A238KYP9</accession>
<dbReference type="GO" id="GO:0009231">
    <property type="term" value="P:riboflavin biosynthetic process"/>
    <property type="evidence" value="ECO:0007669"/>
    <property type="project" value="TreeGrafter"/>
</dbReference>
<dbReference type="RefSeq" id="WP_094022575.1">
    <property type="nucleotide sequence ID" value="NZ_FXYF01000012.1"/>
</dbReference>
<name>A0A238KYP9_9RHOB</name>
<dbReference type="PANTHER" id="PTHR35005">
    <property type="entry name" value="3-DEHYDRO-SCYLLO-INOSOSE HYDROLASE"/>
    <property type="match status" value="1"/>
</dbReference>
<evidence type="ECO:0000313" key="6">
    <source>
        <dbReference type="EMBL" id="SMX47943.1"/>
    </source>
</evidence>
<dbReference type="OrthoDB" id="9801445at2"/>
<dbReference type="GO" id="GO:0047789">
    <property type="term" value="F:creatininase activity"/>
    <property type="evidence" value="ECO:0007669"/>
    <property type="project" value="UniProtKB-EC"/>
</dbReference>
<proteinExistence type="inferred from homology"/>
<keyword evidence="2" id="KW-0479">Metal-binding</keyword>
<dbReference type="EMBL" id="FXYF01000012">
    <property type="protein sequence ID" value="SMX47943.1"/>
    <property type="molecule type" value="Genomic_DNA"/>
</dbReference>
<evidence type="ECO:0000313" key="7">
    <source>
        <dbReference type="Proteomes" id="UP000207598"/>
    </source>
</evidence>
<evidence type="ECO:0000256" key="3">
    <source>
        <dbReference type="ARBA" id="ARBA00022801"/>
    </source>
</evidence>
<dbReference type="SUPFAM" id="SSF102215">
    <property type="entry name" value="Creatininase"/>
    <property type="match status" value="1"/>
</dbReference>
<comment type="cofactor">
    <cofactor evidence="1">
        <name>Zn(2+)</name>
        <dbReference type="ChEBI" id="CHEBI:29105"/>
    </cofactor>
</comment>
<dbReference type="InterPro" id="IPR024087">
    <property type="entry name" value="Creatininase-like_sf"/>
</dbReference>
<dbReference type="PANTHER" id="PTHR35005:SF1">
    <property type="entry name" value="2-AMINO-5-FORMYLAMINO-6-RIBOSYLAMINOPYRIMIDIN-4(3H)-ONE 5'-MONOPHOSPHATE DEFORMYLASE"/>
    <property type="match status" value="1"/>
</dbReference>
<evidence type="ECO:0000256" key="1">
    <source>
        <dbReference type="ARBA" id="ARBA00001947"/>
    </source>
</evidence>
<dbReference type="Gene3D" id="3.40.50.10310">
    <property type="entry name" value="Creatininase"/>
    <property type="match status" value="1"/>
</dbReference>
<keyword evidence="3 6" id="KW-0378">Hydrolase</keyword>
<keyword evidence="7" id="KW-1185">Reference proteome</keyword>
<dbReference type="Pfam" id="PF02633">
    <property type="entry name" value="Creatininase"/>
    <property type="match status" value="1"/>
</dbReference>
<evidence type="ECO:0000256" key="2">
    <source>
        <dbReference type="ARBA" id="ARBA00022723"/>
    </source>
</evidence>
<gene>
    <name evidence="6" type="primary">crnA_1</name>
    <name evidence="6" type="ORF">MAA8898_03807</name>
</gene>
<dbReference type="GO" id="GO:0016811">
    <property type="term" value="F:hydrolase activity, acting on carbon-nitrogen (but not peptide) bonds, in linear amides"/>
    <property type="evidence" value="ECO:0007669"/>
    <property type="project" value="TreeGrafter"/>
</dbReference>
<evidence type="ECO:0000256" key="4">
    <source>
        <dbReference type="ARBA" id="ARBA00022833"/>
    </source>
</evidence>
<organism evidence="6 7">
    <name type="scientific">Maliponia aquimaris</name>
    <dbReference type="NCBI Taxonomy" id="1673631"/>
    <lineage>
        <taxon>Bacteria</taxon>
        <taxon>Pseudomonadati</taxon>
        <taxon>Pseudomonadota</taxon>
        <taxon>Alphaproteobacteria</taxon>
        <taxon>Rhodobacterales</taxon>
        <taxon>Paracoccaceae</taxon>
        <taxon>Maliponia</taxon>
    </lineage>
</organism>
<reference evidence="6 7" key="1">
    <citation type="submission" date="2017-05" db="EMBL/GenBank/DDBJ databases">
        <authorList>
            <person name="Song R."/>
            <person name="Chenine A.L."/>
            <person name="Ruprecht R.M."/>
        </authorList>
    </citation>
    <scope>NUCLEOTIDE SEQUENCE [LARGE SCALE GENOMIC DNA]</scope>
    <source>
        <strain evidence="6 7">CECT 8898</strain>
    </source>
</reference>
<dbReference type="GO" id="GO:0046872">
    <property type="term" value="F:metal ion binding"/>
    <property type="evidence" value="ECO:0007669"/>
    <property type="project" value="UniProtKB-KW"/>
</dbReference>
<evidence type="ECO:0000256" key="5">
    <source>
        <dbReference type="ARBA" id="ARBA00024029"/>
    </source>
</evidence>
<keyword evidence="4" id="KW-0862">Zinc</keyword>
<dbReference type="AlphaFoldDB" id="A0A238KYP9"/>
<dbReference type="EC" id="3.5.2.10" evidence="6"/>
<comment type="similarity">
    <text evidence="5">Belongs to the creatininase superfamily.</text>
</comment>
<dbReference type="Proteomes" id="UP000207598">
    <property type="component" value="Unassembled WGS sequence"/>
</dbReference>